<proteinExistence type="inferred from homology"/>
<evidence type="ECO:0000256" key="4">
    <source>
        <dbReference type="ARBA" id="ARBA00022989"/>
    </source>
</evidence>
<dbReference type="NCBIfam" id="NF037979">
    <property type="entry name" value="Na_transp"/>
    <property type="match status" value="1"/>
</dbReference>
<keyword evidence="6" id="KW-0769">Symport</keyword>
<feature type="transmembrane region" description="Helical" evidence="7">
    <location>
        <begin position="161"/>
        <end position="178"/>
    </location>
</feature>
<protein>
    <recommendedName>
        <fullName evidence="6">Transporter</fullName>
    </recommendedName>
</protein>
<dbReference type="Pfam" id="PF00209">
    <property type="entry name" value="SNF"/>
    <property type="match status" value="2"/>
</dbReference>
<evidence type="ECO:0000256" key="1">
    <source>
        <dbReference type="ARBA" id="ARBA00004141"/>
    </source>
</evidence>
<dbReference type="PROSITE" id="PS00610">
    <property type="entry name" value="NA_NEUROTRAN_SYMP_1"/>
    <property type="match status" value="1"/>
</dbReference>
<keyword evidence="2 6" id="KW-0813">Transport</keyword>
<dbReference type="GO" id="GO:0016020">
    <property type="term" value="C:membrane"/>
    <property type="evidence" value="ECO:0007669"/>
    <property type="project" value="UniProtKB-SubCell"/>
</dbReference>
<dbReference type="CDD" id="cd10334">
    <property type="entry name" value="SLC6sbd_u1"/>
    <property type="match status" value="1"/>
</dbReference>
<accession>A0A1G6HAD5</accession>
<keyword evidence="5 7" id="KW-0472">Membrane</keyword>
<dbReference type="OrthoDB" id="9762833at2"/>
<dbReference type="PROSITE" id="PS50267">
    <property type="entry name" value="NA_NEUROTRAN_SYMP_3"/>
    <property type="match status" value="1"/>
</dbReference>
<evidence type="ECO:0000313" key="8">
    <source>
        <dbReference type="EMBL" id="SDB90396.1"/>
    </source>
</evidence>
<name>A0A1G6HAD5_9ACTN</name>
<reference evidence="8 9" key="1">
    <citation type="submission" date="2016-06" db="EMBL/GenBank/DDBJ databases">
        <authorList>
            <person name="Olsen C.W."/>
            <person name="Carey S."/>
            <person name="Hinshaw L."/>
            <person name="Karasin A.I."/>
        </authorList>
    </citation>
    <scope>NUCLEOTIDE SEQUENCE [LARGE SCALE GENOMIC DNA]</scope>
    <source>
        <strain evidence="8 9">LZ-22</strain>
    </source>
</reference>
<dbReference type="EMBL" id="FMYF01000007">
    <property type="protein sequence ID" value="SDB90396.1"/>
    <property type="molecule type" value="Genomic_DNA"/>
</dbReference>
<feature type="transmembrane region" description="Helical" evidence="7">
    <location>
        <begin position="24"/>
        <end position="43"/>
    </location>
</feature>
<keyword evidence="3 6" id="KW-0812">Transmembrane</keyword>
<feature type="transmembrane region" description="Helical" evidence="7">
    <location>
        <begin position="365"/>
        <end position="385"/>
    </location>
</feature>
<feature type="transmembrane region" description="Helical" evidence="7">
    <location>
        <begin position="474"/>
        <end position="500"/>
    </location>
</feature>
<feature type="transmembrane region" description="Helical" evidence="7">
    <location>
        <begin position="98"/>
        <end position="126"/>
    </location>
</feature>
<dbReference type="PRINTS" id="PR00176">
    <property type="entry name" value="NANEUSMPORT"/>
</dbReference>
<keyword evidence="4 7" id="KW-1133">Transmembrane helix</keyword>
<evidence type="ECO:0000256" key="3">
    <source>
        <dbReference type="ARBA" id="ARBA00022692"/>
    </source>
</evidence>
<dbReference type="RefSeq" id="WP_092611280.1">
    <property type="nucleotide sequence ID" value="NZ_FMYF01000007.1"/>
</dbReference>
<dbReference type="STRING" id="1577474.GA0111570_107108"/>
<feature type="transmembrane region" description="Helical" evidence="7">
    <location>
        <begin position="269"/>
        <end position="294"/>
    </location>
</feature>
<dbReference type="AlphaFoldDB" id="A0A1G6HAD5"/>
<comment type="similarity">
    <text evidence="6">Belongs to the sodium:neurotransmitter symporter (SNF) (TC 2.A.22) family.</text>
</comment>
<evidence type="ECO:0000313" key="9">
    <source>
        <dbReference type="Proteomes" id="UP000199086"/>
    </source>
</evidence>
<dbReference type="InterPro" id="IPR000175">
    <property type="entry name" value="Na/ntran_symport"/>
</dbReference>
<feature type="transmembrane region" description="Helical" evidence="7">
    <location>
        <begin position="55"/>
        <end position="77"/>
    </location>
</feature>
<organism evidence="8 9">
    <name type="scientific">Raineyella antarctica</name>
    <dbReference type="NCBI Taxonomy" id="1577474"/>
    <lineage>
        <taxon>Bacteria</taxon>
        <taxon>Bacillati</taxon>
        <taxon>Actinomycetota</taxon>
        <taxon>Actinomycetes</taxon>
        <taxon>Propionibacteriales</taxon>
        <taxon>Propionibacteriaceae</taxon>
        <taxon>Raineyella</taxon>
    </lineage>
</organism>
<feature type="transmembrane region" description="Helical" evidence="7">
    <location>
        <begin position="328"/>
        <end position="353"/>
    </location>
</feature>
<evidence type="ECO:0000256" key="7">
    <source>
        <dbReference type="SAM" id="Phobius"/>
    </source>
</evidence>
<feature type="transmembrane region" description="Helical" evidence="7">
    <location>
        <begin position="397"/>
        <end position="419"/>
    </location>
</feature>
<dbReference type="GO" id="GO:0015293">
    <property type="term" value="F:symporter activity"/>
    <property type="evidence" value="ECO:0007669"/>
    <property type="project" value="UniProtKB-KW"/>
</dbReference>
<dbReference type="PANTHER" id="PTHR42948:SF1">
    <property type="entry name" value="TRANSPORTER"/>
    <property type="match status" value="1"/>
</dbReference>
<evidence type="ECO:0000256" key="2">
    <source>
        <dbReference type="ARBA" id="ARBA00022448"/>
    </source>
</evidence>
<comment type="subcellular location">
    <subcellularLocation>
        <location evidence="1">Membrane</location>
        <topology evidence="1">Multi-pass membrane protein</topology>
    </subcellularLocation>
</comment>
<feature type="transmembrane region" description="Helical" evidence="7">
    <location>
        <begin position="440"/>
        <end position="462"/>
    </location>
</feature>
<dbReference type="InterPro" id="IPR037272">
    <property type="entry name" value="SNS_sf"/>
</dbReference>
<dbReference type="SUPFAM" id="SSF161070">
    <property type="entry name" value="SNF-like"/>
    <property type="match status" value="1"/>
</dbReference>
<dbReference type="PANTHER" id="PTHR42948">
    <property type="entry name" value="TRANSPORTER"/>
    <property type="match status" value="1"/>
</dbReference>
<feature type="transmembrane region" description="Helical" evidence="7">
    <location>
        <begin position="190"/>
        <end position="211"/>
    </location>
</feature>
<sequence length="536" mass="57736">MSQPVPGGGHAASAVRDTFSGRGAFIFAAIGSAVGLGNIWRFPYVAYTNGGGAFIIPYLVALLTAGIPLLFLDYVVGHRYRGAPPMAYRRLKRWMEPMGWWQMAICFVIAVYYAVILALAAVYLVLSFTKGWGADPKTFLFAHYWPVADTYAPHFDFVPKMLIPLVIVWLVTTVVLALGVQNGVAGTSMVFLPVLFIMFIWLVITAVRLPGAADGLNAFFTPDWTALGNPTIWIAAYGQIFFSLSVAFGIMVTYSSYLKKNSDLTANGFIVGFANSSVEILAGIGVFASLGFMAHQAGTTVDKVAVPGIGLAFVAFPTIINQAAGGTLIGILFFGSLLIAGFTSHISILEVIIAALRDKTGIKRVPATLAVCLSVGVVSVLLFPTTTGLNLLDVTDAFVNNFGIVGAALFNVIMLAWVLRKLPEFAGHANRYASIRLGRTWFAMVAVVAPVVLGFLWVSQLVTYAREGYGGMPGWFVAVFGWGMSIALVVFALLMSLVPWTAASALRRERTYVDLDEDGVPDVPRDFAHEHGRSDV</sequence>
<dbReference type="Proteomes" id="UP000199086">
    <property type="component" value="Unassembled WGS sequence"/>
</dbReference>
<keyword evidence="9" id="KW-1185">Reference proteome</keyword>
<evidence type="ECO:0000256" key="6">
    <source>
        <dbReference type="RuleBase" id="RU003732"/>
    </source>
</evidence>
<evidence type="ECO:0000256" key="5">
    <source>
        <dbReference type="ARBA" id="ARBA00023136"/>
    </source>
</evidence>
<feature type="transmembrane region" description="Helical" evidence="7">
    <location>
        <begin position="231"/>
        <end position="257"/>
    </location>
</feature>
<gene>
    <name evidence="8" type="ORF">GA0111570_107108</name>
</gene>